<evidence type="ECO:0000313" key="3">
    <source>
        <dbReference type="Proteomes" id="UP000244792"/>
    </source>
</evidence>
<dbReference type="AlphaFoldDB" id="A0A2R4W0C0"/>
<evidence type="ECO:0000313" key="2">
    <source>
        <dbReference type="EMBL" id="AWB10118.1"/>
    </source>
</evidence>
<organism evidence="2 3">
    <name type="scientific">Thermodesulfobium acidiphilum</name>
    <dbReference type="NCBI Taxonomy" id="1794699"/>
    <lineage>
        <taxon>Bacteria</taxon>
        <taxon>Pseudomonadati</taxon>
        <taxon>Thermodesulfobiota</taxon>
        <taxon>Thermodesulfobiia</taxon>
        <taxon>Thermodesulfobiales</taxon>
        <taxon>Thermodesulfobiaceae</taxon>
        <taxon>Thermodesulfobium</taxon>
    </lineage>
</organism>
<dbReference type="Proteomes" id="UP000244792">
    <property type="component" value="Chromosome"/>
</dbReference>
<protein>
    <recommendedName>
        <fullName evidence="4">Tetratricopeptide repeat-containing protein</fullName>
    </recommendedName>
</protein>
<dbReference type="EMBL" id="CP020921">
    <property type="protein sequence ID" value="AWB10118.1"/>
    <property type="molecule type" value="Genomic_DNA"/>
</dbReference>
<accession>A0A2R4W0C0</accession>
<name>A0A2R4W0C0_THEAF</name>
<gene>
    <name evidence="2" type="ORF">TDSAC_0755</name>
</gene>
<dbReference type="RefSeq" id="WP_108308947.1">
    <property type="nucleotide sequence ID" value="NZ_CP020921.1"/>
</dbReference>
<keyword evidence="1" id="KW-0812">Transmembrane</keyword>
<dbReference type="OrthoDB" id="457376at2"/>
<proteinExistence type="predicted"/>
<sequence>MPDSSLKDFCRLESLFWLNNFDEYYEYIKELSSKDKNIGYLLEFNFKLFALEYIPKLYVEKFKENKTYEYKEEFKSLLPEFYRILEKPIDRVASPFYLEVLLNIFIIYLGIAEKLFDVKKLPLSDHIRLKTNIFTKLQQIESEFQNQSFNTEEDKIWQTLIYKGLANVYSYYDEFSHIERLYYEKSLTIRSNVFALLDMIDYIFDDDEKEYEAWNYLKNFEKYFNYEKSLDETEYFIFFDKKTQFSGYQSNQEIKDSYIRAIRSIEKMKYKTIYESYFYYNLALFLEDEEDYLRSEENLNKSLEILKNACQIPDLSYKSDIKNRENLIYFLDDFEDYLYEICFCQINLNKVESYEETLANMENIKDELSSQDYYDEKTDISYDITLLRSKILENIEKYDDLIKIIENCLNENRNLLSDEQKSELKARLAVAYLKVDNLDKYNKLVKEAIDLDSNNRTVLEIAVKRDYLKTKFLSKKHWYEIIKSFSIPFVIFTLIIIPLFKIHLIPELYGLIYNLLIIIAIACCLPPVIAFIYPIVSRISIGNTVIDFELPHKERKSDLH</sequence>
<reference evidence="2 3" key="1">
    <citation type="submission" date="2017-04" db="EMBL/GenBank/DDBJ databases">
        <title>Genomic insights into metabolism of Thermodesulfobium acidiphilum.</title>
        <authorList>
            <person name="Toshchakov S.V."/>
            <person name="Frolov E.N."/>
            <person name="Kublanov I.V."/>
            <person name="Samarov N.I."/>
            <person name="Novikov A."/>
            <person name="Lebedinsky A.V."/>
            <person name="Bonch-Osmolovskaya E.A."/>
            <person name="Chernyh N.A."/>
        </authorList>
    </citation>
    <scope>NUCLEOTIDE SEQUENCE [LARGE SCALE GENOMIC DNA]</scope>
    <source>
        <strain evidence="2 3">3127-1</strain>
    </source>
</reference>
<keyword evidence="3" id="KW-1185">Reference proteome</keyword>
<feature type="transmembrane region" description="Helical" evidence="1">
    <location>
        <begin position="485"/>
        <end position="505"/>
    </location>
</feature>
<evidence type="ECO:0000256" key="1">
    <source>
        <dbReference type="SAM" id="Phobius"/>
    </source>
</evidence>
<feature type="transmembrane region" description="Helical" evidence="1">
    <location>
        <begin position="511"/>
        <end position="533"/>
    </location>
</feature>
<dbReference type="KEGG" id="taci:TDSAC_0755"/>
<keyword evidence="1" id="KW-1133">Transmembrane helix</keyword>
<keyword evidence="1" id="KW-0472">Membrane</keyword>
<evidence type="ECO:0008006" key="4">
    <source>
        <dbReference type="Google" id="ProtNLM"/>
    </source>
</evidence>